<comment type="similarity">
    <text evidence="2 7">Belongs to the peptidase M14 family.</text>
</comment>
<keyword evidence="10" id="KW-1185">Reference proteome</keyword>
<accession>A0ABN7SDR9</accession>
<gene>
    <name evidence="9" type="ORF">OKIOD_LOCUS5546</name>
</gene>
<dbReference type="SUPFAM" id="SSF53187">
    <property type="entry name" value="Zn-dependent exopeptidases"/>
    <property type="match status" value="1"/>
</dbReference>
<keyword evidence="3" id="KW-0645">Protease</keyword>
<evidence type="ECO:0000259" key="8">
    <source>
        <dbReference type="PROSITE" id="PS52035"/>
    </source>
</evidence>
<dbReference type="EMBL" id="OU015569">
    <property type="protein sequence ID" value="CAG5095011.1"/>
    <property type="molecule type" value="Genomic_DNA"/>
</dbReference>
<dbReference type="PANTHER" id="PTHR11705:SF143">
    <property type="entry name" value="SLL0236 PROTEIN"/>
    <property type="match status" value="1"/>
</dbReference>
<evidence type="ECO:0000256" key="4">
    <source>
        <dbReference type="ARBA" id="ARBA00022801"/>
    </source>
</evidence>
<dbReference type="InterPro" id="IPR000834">
    <property type="entry name" value="Peptidase_M14"/>
</dbReference>
<keyword evidence="6" id="KW-0482">Metalloprotease</keyword>
<evidence type="ECO:0000256" key="7">
    <source>
        <dbReference type="PROSITE-ProRule" id="PRU01379"/>
    </source>
</evidence>
<evidence type="ECO:0000256" key="1">
    <source>
        <dbReference type="ARBA" id="ARBA00001947"/>
    </source>
</evidence>
<evidence type="ECO:0000256" key="5">
    <source>
        <dbReference type="ARBA" id="ARBA00022833"/>
    </source>
</evidence>
<feature type="active site" description="Proton donor/acceptor" evidence="7">
    <location>
        <position position="50"/>
    </location>
</feature>
<evidence type="ECO:0000313" key="9">
    <source>
        <dbReference type="EMBL" id="CAG5095011.1"/>
    </source>
</evidence>
<evidence type="ECO:0000256" key="3">
    <source>
        <dbReference type="ARBA" id="ARBA00022670"/>
    </source>
</evidence>
<feature type="domain" description="Peptidase M14" evidence="8">
    <location>
        <begin position="1"/>
        <end position="84"/>
    </location>
</feature>
<comment type="cofactor">
    <cofactor evidence="1">
        <name>Zn(2+)</name>
        <dbReference type="ChEBI" id="CHEBI:29105"/>
    </cofactor>
</comment>
<name>A0ABN7SDR9_OIKDI</name>
<keyword evidence="5" id="KW-0862">Zinc</keyword>
<dbReference type="Proteomes" id="UP001158576">
    <property type="component" value="Chromosome XSR"/>
</dbReference>
<evidence type="ECO:0000256" key="6">
    <source>
        <dbReference type="ARBA" id="ARBA00023049"/>
    </source>
</evidence>
<evidence type="ECO:0000256" key="2">
    <source>
        <dbReference type="ARBA" id="ARBA00005988"/>
    </source>
</evidence>
<protein>
    <submittedName>
        <fullName evidence="9">Oidioi.mRNA.OKI2018_I69.XSR.g13988.t1.cds</fullName>
    </submittedName>
</protein>
<dbReference type="Gene3D" id="3.40.630.10">
    <property type="entry name" value="Zn peptidases"/>
    <property type="match status" value="1"/>
</dbReference>
<organism evidence="9 10">
    <name type="scientific">Oikopleura dioica</name>
    <name type="common">Tunicate</name>
    <dbReference type="NCBI Taxonomy" id="34765"/>
    <lineage>
        <taxon>Eukaryota</taxon>
        <taxon>Metazoa</taxon>
        <taxon>Chordata</taxon>
        <taxon>Tunicata</taxon>
        <taxon>Appendicularia</taxon>
        <taxon>Copelata</taxon>
        <taxon>Oikopleuridae</taxon>
        <taxon>Oikopleura</taxon>
    </lineage>
</organism>
<proteinExistence type="inferred from homology"/>
<reference evidence="9 10" key="1">
    <citation type="submission" date="2021-04" db="EMBL/GenBank/DDBJ databases">
        <authorList>
            <person name="Bliznina A."/>
        </authorList>
    </citation>
    <scope>NUCLEOTIDE SEQUENCE [LARGE SCALE GENOMIC DNA]</scope>
</reference>
<keyword evidence="4" id="KW-0378">Hydrolase</keyword>
<sequence length="87" mass="9697">MGDAIFRTHGKTYEVGQSRDVVGYAAGGTTEDYAYHPEAGLDIPYAWVYELRDDGKFGFLLGPDEIIPTAEEVVASFIELRNYLFSL</sequence>
<dbReference type="PANTHER" id="PTHR11705">
    <property type="entry name" value="PROTEASE FAMILY M14 CARBOXYPEPTIDASE A,B"/>
    <property type="match status" value="1"/>
</dbReference>
<dbReference type="Pfam" id="PF00246">
    <property type="entry name" value="Peptidase_M14"/>
    <property type="match status" value="1"/>
</dbReference>
<dbReference type="PROSITE" id="PS52035">
    <property type="entry name" value="PEPTIDASE_M14"/>
    <property type="match status" value="1"/>
</dbReference>
<evidence type="ECO:0000313" key="10">
    <source>
        <dbReference type="Proteomes" id="UP001158576"/>
    </source>
</evidence>